<protein>
    <submittedName>
        <fullName evidence="1">Uncharacterized protein</fullName>
    </submittedName>
</protein>
<comment type="caution">
    <text evidence="1">The sequence shown here is derived from an EMBL/GenBank/DDBJ whole genome shotgun (WGS) entry which is preliminary data.</text>
</comment>
<accession>A0ACC3DF42</accession>
<evidence type="ECO:0000313" key="1">
    <source>
        <dbReference type="EMBL" id="KAK3066756.1"/>
    </source>
</evidence>
<dbReference type="EMBL" id="JAWDJW010005728">
    <property type="protein sequence ID" value="KAK3066756.1"/>
    <property type="molecule type" value="Genomic_DNA"/>
</dbReference>
<sequence>MRPSGVAQPETWTQQGGYPSNDPSSSTTANVSPTGPGMPWTSQPHRLGAPTPTHDRDRSMHSVDPSVPHPVNYGYPIDPSQRTMPYQAENQQLQYGHSANQQSYPQEYHNPSRHLGTEQIPPPSNYAGYQGHQAYIPPPHSRALDNQQQQMMYMPPNMKPER</sequence>
<name>A0ACC3DF42_9PEZI</name>
<organism evidence="1 2">
    <name type="scientific">Coniosporium uncinatum</name>
    <dbReference type="NCBI Taxonomy" id="93489"/>
    <lineage>
        <taxon>Eukaryota</taxon>
        <taxon>Fungi</taxon>
        <taxon>Dikarya</taxon>
        <taxon>Ascomycota</taxon>
        <taxon>Pezizomycotina</taxon>
        <taxon>Dothideomycetes</taxon>
        <taxon>Dothideomycetes incertae sedis</taxon>
        <taxon>Coniosporium</taxon>
    </lineage>
</organism>
<reference evidence="1" key="1">
    <citation type="submission" date="2024-09" db="EMBL/GenBank/DDBJ databases">
        <title>Black Yeasts Isolated from many extreme environments.</title>
        <authorList>
            <person name="Coleine C."/>
            <person name="Stajich J.E."/>
            <person name="Selbmann L."/>
        </authorList>
    </citation>
    <scope>NUCLEOTIDE SEQUENCE</scope>
    <source>
        <strain evidence="1">CCFEE 5737</strain>
    </source>
</reference>
<keyword evidence="2" id="KW-1185">Reference proteome</keyword>
<evidence type="ECO:0000313" key="2">
    <source>
        <dbReference type="Proteomes" id="UP001186974"/>
    </source>
</evidence>
<dbReference type="Proteomes" id="UP001186974">
    <property type="component" value="Unassembled WGS sequence"/>
</dbReference>
<proteinExistence type="predicted"/>
<gene>
    <name evidence="1" type="ORF">LTS18_001511</name>
</gene>